<keyword evidence="5" id="KW-1185">Reference proteome</keyword>
<reference evidence="4" key="1">
    <citation type="submission" date="2020-08" db="EMBL/GenBank/DDBJ databases">
        <title>Pontibacter sp. SD6 16S ribosomal RNA gene Genome sequencing and assembly.</title>
        <authorList>
            <person name="Kang M."/>
        </authorList>
    </citation>
    <scope>NUCLEOTIDE SEQUENCE</scope>
    <source>
        <strain evidence="4">SD6</strain>
    </source>
</reference>
<dbReference type="InterPro" id="IPR036291">
    <property type="entry name" value="NAD(P)-bd_dom_sf"/>
</dbReference>
<dbReference type="CDD" id="cd05233">
    <property type="entry name" value="SDR_c"/>
    <property type="match status" value="1"/>
</dbReference>
<dbReference type="SMART" id="SM00822">
    <property type="entry name" value="PKS_KR"/>
    <property type="match status" value="1"/>
</dbReference>
<accession>A0A923SI32</accession>
<evidence type="ECO:0000256" key="2">
    <source>
        <dbReference type="ARBA" id="ARBA00023002"/>
    </source>
</evidence>
<dbReference type="GO" id="GO:0016491">
    <property type="term" value="F:oxidoreductase activity"/>
    <property type="evidence" value="ECO:0007669"/>
    <property type="project" value="UniProtKB-KW"/>
</dbReference>
<dbReference type="AlphaFoldDB" id="A0A923SI32"/>
<protein>
    <submittedName>
        <fullName evidence="4">SDR family oxidoreductase</fullName>
    </submittedName>
</protein>
<dbReference type="SUPFAM" id="SSF51735">
    <property type="entry name" value="NAD(P)-binding Rossmann-fold domains"/>
    <property type="match status" value="1"/>
</dbReference>
<dbReference type="Pfam" id="PF13561">
    <property type="entry name" value="adh_short_C2"/>
    <property type="match status" value="1"/>
</dbReference>
<gene>
    <name evidence="4" type="ORF">H8S84_04950</name>
</gene>
<feature type="domain" description="Ketoreductase" evidence="3">
    <location>
        <begin position="6"/>
        <end position="180"/>
    </location>
</feature>
<comment type="similarity">
    <text evidence="1">Belongs to the short-chain dehydrogenases/reductases (SDR) family.</text>
</comment>
<comment type="caution">
    <text evidence="4">The sequence shown here is derived from an EMBL/GenBank/DDBJ whole genome shotgun (WGS) entry which is preliminary data.</text>
</comment>
<dbReference type="InterPro" id="IPR051122">
    <property type="entry name" value="SDR_DHRS6-like"/>
</dbReference>
<dbReference type="RefSeq" id="WP_187066138.1">
    <property type="nucleotide sequence ID" value="NZ_JACRVF010000001.1"/>
</dbReference>
<dbReference type="PANTHER" id="PTHR43477">
    <property type="entry name" value="DIHYDROANTICAPSIN 7-DEHYDROGENASE"/>
    <property type="match status" value="1"/>
</dbReference>
<dbReference type="EMBL" id="JACRVF010000001">
    <property type="protein sequence ID" value="MBC5992182.1"/>
    <property type="molecule type" value="Genomic_DNA"/>
</dbReference>
<name>A0A923SI32_9BACT</name>
<dbReference type="PANTHER" id="PTHR43477:SF1">
    <property type="entry name" value="DIHYDROANTICAPSIN 7-DEHYDROGENASE"/>
    <property type="match status" value="1"/>
</dbReference>
<evidence type="ECO:0000256" key="1">
    <source>
        <dbReference type="ARBA" id="ARBA00006484"/>
    </source>
</evidence>
<dbReference type="Proteomes" id="UP000603640">
    <property type="component" value="Unassembled WGS sequence"/>
</dbReference>
<sequence>MSLKEKNILVVGASSGIGLTVSQALTSAGAKVITASRHISEELKQLNTQHITLDVLQLDNELQEQLPNELHGLIYCPGSIRLKPFERLPLEDFRKDLELNVLGAVQVLKATVPLLKKAEGASVVLFSTVAAKLGMPFHTSIATAKAAVEGLTISLAAEYASSNIRFNALSLSLTDTPLASQLLNTPEKTEAAAKRHPLHRVGKPEDAAEAALYLLSDASSWMTGQVLHLDGGMSSIKLL</sequence>
<keyword evidence="2" id="KW-0560">Oxidoreductase</keyword>
<evidence type="ECO:0000313" key="5">
    <source>
        <dbReference type="Proteomes" id="UP000603640"/>
    </source>
</evidence>
<dbReference type="InterPro" id="IPR057326">
    <property type="entry name" value="KR_dom"/>
</dbReference>
<evidence type="ECO:0000259" key="3">
    <source>
        <dbReference type="SMART" id="SM00822"/>
    </source>
</evidence>
<dbReference type="Gene3D" id="3.40.50.720">
    <property type="entry name" value="NAD(P)-binding Rossmann-like Domain"/>
    <property type="match status" value="1"/>
</dbReference>
<organism evidence="4 5">
    <name type="scientific">Pontibacter cellulosilyticus</name>
    <dbReference type="NCBI Taxonomy" id="1720253"/>
    <lineage>
        <taxon>Bacteria</taxon>
        <taxon>Pseudomonadati</taxon>
        <taxon>Bacteroidota</taxon>
        <taxon>Cytophagia</taxon>
        <taxon>Cytophagales</taxon>
        <taxon>Hymenobacteraceae</taxon>
        <taxon>Pontibacter</taxon>
    </lineage>
</organism>
<dbReference type="InterPro" id="IPR002347">
    <property type="entry name" value="SDR_fam"/>
</dbReference>
<evidence type="ECO:0000313" key="4">
    <source>
        <dbReference type="EMBL" id="MBC5992182.1"/>
    </source>
</evidence>
<dbReference type="PRINTS" id="PR00081">
    <property type="entry name" value="GDHRDH"/>
</dbReference>
<proteinExistence type="inferred from homology"/>